<gene>
    <name evidence="3" type="ORF">FJZ47_20425</name>
</gene>
<feature type="region of interest" description="Disordered" evidence="1">
    <location>
        <begin position="81"/>
        <end position="134"/>
    </location>
</feature>
<organism evidence="3 4">
    <name type="scientific">Tectimicrobiota bacterium</name>
    <dbReference type="NCBI Taxonomy" id="2528274"/>
    <lineage>
        <taxon>Bacteria</taxon>
        <taxon>Pseudomonadati</taxon>
        <taxon>Nitrospinota/Tectimicrobiota group</taxon>
        <taxon>Candidatus Tectimicrobiota</taxon>
    </lineage>
</organism>
<dbReference type="AlphaFoldDB" id="A0A938B485"/>
<protein>
    <recommendedName>
        <fullName evidence="5">DUF5666 domain-containing protein</fullName>
    </recommendedName>
</protein>
<name>A0A938B485_UNCTE</name>
<reference evidence="3" key="1">
    <citation type="submission" date="2019-03" db="EMBL/GenBank/DDBJ databases">
        <title>Lake Tanganyika Metagenome-Assembled Genomes (MAGs).</title>
        <authorList>
            <person name="Tran P."/>
        </authorList>
    </citation>
    <scope>NUCLEOTIDE SEQUENCE</scope>
    <source>
        <strain evidence="3">K_DeepCast_65m_m2_066</strain>
    </source>
</reference>
<dbReference type="Proteomes" id="UP000712673">
    <property type="component" value="Unassembled WGS sequence"/>
</dbReference>
<evidence type="ECO:0000256" key="1">
    <source>
        <dbReference type="SAM" id="MobiDB-lite"/>
    </source>
</evidence>
<feature type="signal peptide" evidence="2">
    <location>
        <begin position="1"/>
        <end position="25"/>
    </location>
</feature>
<evidence type="ECO:0000256" key="2">
    <source>
        <dbReference type="SAM" id="SignalP"/>
    </source>
</evidence>
<evidence type="ECO:0008006" key="5">
    <source>
        <dbReference type="Google" id="ProtNLM"/>
    </source>
</evidence>
<accession>A0A938B485</accession>
<proteinExistence type="predicted"/>
<comment type="caution">
    <text evidence="3">The sequence shown here is derived from an EMBL/GenBank/DDBJ whole genome shotgun (WGS) entry which is preliminary data.</text>
</comment>
<feature type="chain" id="PRO_5037505160" description="DUF5666 domain-containing protein" evidence="2">
    <location>
        <begin position="26"/>
        <end position="134"/>
    </location>
</feature>
<sequence>MYRNIIRNTTMALGTLLIGSSLVMAAGVQGSVTALDGKGMATVRTSDGKDHQVKGGEGWKVGAKVECESKNNVMECRAMAPQAAVTPAPSSTTAAPAKVAPAPAATTTAPAAAAPAASSTTTTPSTSAPAPASK</sequence>
<evidence type="ECO:0000313" key="4">
    <source>
        <dbReference type="Proteomes" id="UP000712673"/>
    </source>
</evidence>
<keyword evidence="2" id="KW-0732">Signal</keyword>
<dbReference type="EMBL" id="VGLS01000803">
    <property type="protein sequence ID" value="MBM3226141.1"/>
    <property type="molecule type" value="Genomic_DNA"/>
</dbReference>
<evidence type="ECO:0000313" key="3">
    <source>
        <dbReference type="EMBL" id="MBM3226141.1"/>
    </source>
</evidence>